<protein>
    <submittedName>
        <fullName evidence="1">Uncharacterized protein</fullName>
    </submittedName>
</protein>
<keyword evidence="2" id="KW-1185">Reference proteome</keyword>
<name>A0A842HBC3_9BACT</name>
<comment type="caution">
    <text evidence="1">The sequence shown here is derived from an EMBL/GenBank/DDBJ whole genome shotgun (WGS) entry which is preliminary data.</text>
</comment>
<dbReference type="EMBL" id="JACHVB010000014">
    <property type="protein sequence ID" value="MBC2593763.1"/>
    <property type="molecule type" value="Genomic_DNA"/>
</dbReference>
<dbReference type="AlphaFoldDB" id="A0A842HBC3"/>
<gene>
    <name evidence="1" type="ORF">H5P28_05760</name>
</gene>
<proteinExistence type="predicted"/>
<reference evidence="1 2" key="1">
    <citation type="submission" date="2020-07" db="EMBL/GenBank/DDBJ databases">
        <authorList>
            <person name="Feng X."/>
        </authorList>
    </citation>
    <scope>NUCLEOTIDE SEQUENCE [LARGE SCALE GENOMIC DNA]</scope>
    <source>
        <strain evidence="1 2">JCM31066</strain>
    </source>
</reference>
<organism evidence="1 2">
    <name type="scientific">Ruficoccus amylovorans</name>
    <dbReference type="NCBI Taxonomy" id="1804625"/>
    <lineage>
        <taxon>Bacteria</taxon>
        <taxon>Pseudomonadati</taxon>
        <taxon>Verrucomicrobiota</taxon>
        <taxon>Opitutia</taxon>
        <taxon>Puniceicoccales</taxon>
        <taxon>Cerasicoccaceae</taxon>
        <taxon>Ruficoccus</taxon>
    </lineage>
</organism>
<evidence type="ECO:0000313" key="1">
    <source>
        <dbReference type="EMBL" id="MBC2593763.1"/>
    </source>
</evidence>
<dbReference type="Proteomes" id="UP000546464">
    <property type="component" value="Unassembled WGS sequence"/>
</dbReference>
<accession>A0A842HBC3</accession>
<dbReference type="RefSeq" id="WP_185674762.1">
    <property type="nucleotide sequence ID" value="NZ_JACHVB010000014.1"/>
</dbReference>
<evidence type="ECO:0000313" key="2">
    <source>
        <dbReference type="Proteomes" id="UP000546464"/>
    </source>
</evidence>
<sequence length="55" mass="6449">MKIDLSQVPEPIMETVRLFAEVEGVTLNTPEDYVRYLHEDEDALEIVLPYIDHDF</sequence>